<keyword evidence="4 6" id="KW-0862">Zinc</keyword>
<sequence length="329" mass="35483">MNRLVDLPPAHVDLTCASAARRASRRAAGVLAMGALVAACAVPVSSAVAREGVEVGKESGFTRLVPAEQVEAAAQQQYGQMVQDARNQRALLPDNHPQVMRLRAIAKRIIPFSLPWNRRAGQWQWQVVVLQSKELNAFCMPGGKIAFYTGILDQLQLTDDEVAMVMGHEIAHALREHARERMGKGAATRLGANLISGLLGLGSVGDSLLNMGGQLLTLKFSREDESEADLVGMELAARAGYDPRAGVSLWRKMSSASKGAPPQWMSTHPAGSTRITEIEQNLTKVLPLYQRAPKPDVRYDAPAKTGAYLGQPLPLGLWGRGPVRLGSAE</sequence>
<evidence type="ECO:0000256" key="4">
    <source>
        <dbReference type="ARBA" id="ARBA00022833"/>
    </source>
</evidence>
<organism evidence="8 9">
    <name type="scientific">Aquabacterium commune</name>
    <dbReference type="NCBI Taxonomy" id="70586"/>
    <lineage>
        <taxon>Bacteria</taxon>
        <taxon>Pseudomonadati</taxon>
        <taxon>Pseudomonadota</taxon>
        <taxon>Betaproteobacteria</taxon>
        <taxon>Burkholderiales</taxon>
        <taxon>Aquabacterium</taxon>
    </lineage>
</organism>
<dbReference type="OrthoDB" id="9810445at2"/>
<keyword evidence="9" id="KW-1185">Reference proteome</keyword>
<evidence type="ECO:0000256" key="5">
    <source>
        <dbReference type="ARBA" id="ARBA00023049"/>
    </source>
</evidence>
<feature type="domain" description="Peptidase M48" evidence="7">
    <location>
        <begin position="124"/>
        <end position="280"/>
    </location>
</feature>
<proteinExistence type="inferred from homology"/>
<keyword evidence="3 6" id="KW-0378">Hydrolase</keyword>
<evidence type="ECO:0000259" key="7">
    <source>
        <dbReference type="Pfam" id="PF01435"/>
    </source>
</evidence>
<dbReference type="Gene3D" id="3.30.2010.10">
    <property type="entry name" value="Metalloproteases ('zincins'), catalytic domain"/>
    <property type="match status" value="1"/>
</dbReference>
<dbReference type="PANTHER" id="PTHR22726">
    <property type="entry name" value="METALLOENDOPEPTIDASE OMA1"/>
    <property type="match status" value="1"/>
</dbReference>
<comment type="cofactor">
    <cofactor evidence="6">
        <name>Zn(2+)</name>
        <dbReference type="ChEBI" id="CHEBI:29105"/>
    </cofactor>
    <text evidence="6">Binds 1 zinc ion per subunit.</text>
</comment>
<dbReference type="InterPro" id="IPR001915">
    <property type="entry name" value="Peptidase_M48"/>
</dbReference>
<dbReference type="InterPro" id="IPR051156">
    <property type="entry name" value="Mito/Outer_Membr_Metalloprot"/>
</dbReference>
<dbReference type="Proteomes" id="UP000294593">
    <property type="component" value="Unassembled WGS sequence"/>
</dbReference>
<evidence type="ECO:0000256" key="2">
    <source>
        <dbReference type="ARBA" id="ARBA00022723"/>
    </source>
</evidence>
<dbReference type="Pfam" id="PF01435">
    <property type="entry name" value="Peptidase_M48"/>
    <property type="match status" value="1"/>
</dbReference>
<dbReference type="PANTHER" id="PTHR22726:SF1">
    <property type="entry name" value="METALLOENDOPEPTIDASE OMA1, MITOCHONDRIAL"/>
    <property type="match status" value="1"/>
</dbReference>
<dbReference type="EMBL" id="SNXW01000008">
    <property type="protein sequence ID" value="TDP81310.1"/>
    <property type="molecule type" value="Genomic_DNA"/>
</dbReference>
<dbReference type="GO" id="GO:0051603">
    <property type="term" value="P:proteolysis involved in protein catabolic process"/>
    <property type="evidence" value="ECO:0007669"/>
    <property type="project" value="TreeGrafter"/>
</dbReference>
<dbReference type="GO" id="GO:0004222">
    <property type="term" value="F:metalloendopeptidase activity"/>
    <property type="evidence" value="ECO:0007669"/>
    <property type="project" value="InterPro"/>
</dbReference>
<name>A0A4R6R5V4_9BURK</name>
<reference evidence="8 9" key="1">
    <citation type="submission" date="2019-03" db="EMBL/GenBank/DDBJ databases">
        <title>Genomic Encyclopedia of Type Strains, Phase IV (KMG-IV): sequencing the most valuable type-strain genomes for metagenomic binning, comparative biology and taxonomic classification.</title>
        <authorList>
            <person name="Goeker M."/>
        </authorList>
    </citation>
    <scope>NUCLEOTIDE SEQUENCE [LARGE SCALE GENOMIC DNA]</scope>
    <source>
        <strain evidence="8 9">DSM 11901</strain>
    </source>
</reference>
<dbReference type="AlphaFoldDB" id="A0A4R6R5V4"/>
<evidence type="ECO:0000256" key="6">
    <source>
        <dbReference type="RuleBase" id="RU003983"/>
    </source>
</evidence>
<comment type="similarity">
    <text evidence="6">Belongs to the peptidase M48 family.</text>
</comment>
<evidence type="ECO:0000256" key="1">
    <source>
        <dbReference type="ARBA" id="ARBA00022670"/>
    </source>
</evidence>
<evidence type="ECO:0000313" key="9">
    <source>
        <dbReference type="Proteomes" id="UP000294593"/>
    </source>
</evidence>
<keyword evidence="1 6" id="KW-0645">Protease</keyword>
<dbReference type="GO" id="GO:0046872">
    <property type="term" value="F:metal ion binding"/>
    <property type="evidence" value="ECO:0007669"/>
    <property type="project" value="UniProtKB-KW"/>
</dbReference>
<accession>A0A4R6R5V4</accession>
<keyword evidence="2" id="KW-0479">Metal-binding</keyword>
<dbReference type="GO" id="GO:0016020">
    <property type="term" value="C:membrane"/>
    <property type="evidence" value="ECO:0007669"/>
    <property type="project" value="TreeGrafter"/>
</dbReference>
<evidence type="ECO:0000313" key="8">
    <source>
        <dbReference type="EMBL" id="TDP81310.1"/>
    </source>
</evidence>
<dbReference type="RefSeq" id="WP_133610253.1">
    <property type="nucleotide sequence ID" value="NZ_SNXW01000008.1"/>
</dbReference>
<comment type="caution">
    <text evidence="8">The sequence shown here is derived from an EMBL/GenBank/DDBJ whole genome shotgun (WGS) entry which is preliminary data.</text>
</comment>
<keyword evidence="5 6" id="KW-0482">Metalloprotease</keyword>
<dbReference type="CDD" id="cd07331">
    <property type="entry name" value="M48C_Oma1_like"/>
    <property type="match status" value="1"/>
</dbReference>
<evidence type="ECO:0000256" key="3">
    <source>
        <dbReference type="ARBA" id="ARBA00022801"/>
    </source>
</evidence>
<gene>
    <name evidence="8" type="ORF">EV672_10895</name>
</gene>
<protein>
    <submittedName>
        <fullName evidence="8">Peptidase M48-like protein</fullName>
    </submittedName>
</protein>